<dbReference type="EMBL" id="CAJPWZ010001641">
    <property type="protein sequence ID" value="CAG2219786.1"/>
    <property type="molecule type" value="Genomic_DNA"/>
</dbReference>
<dbReference type="AlphaFoldDB" id="A0A8S3SI42"/>
<gene>
    <name evidence="2" type="ORF">MEDL_33310</name>
</gene>
<name>A0A8S3SI42_MYTED</name>
<organism evidence="2 3">
    <name type="scientific">Mytilus edulis</name>
    <name type="common">Blue mussel</name>
    <dbReference type="NCBI Taxonomy" id="6550"/>
    <lineage>
        <taxon>Eukaryota</taxon>
        <taxon>Metazoa</taxon>
        <taxon>Spiralia</taxon>
        <taxon>Lophotrochozoa</taxon>
        <taxon>Mollusca</taxon>
        <taxon>Bivalvia</taxon>
        <taxon>Autobranchia</taxon>
        <taxon>Pteriomorphia</taxon>
        <taxon>Mytilida</taxon>
        <taxon>Mytiloidea</taxon>
        <taxon>Mytilidae</taxon>
        <taxon>Mytilinae</taxon>
        <taxon>Mytilus</taxon>
    </lineage>
</organism>
<proteinExistence type="predicted"/>
<keyword evidence="3" id="KW-1185">Reference proteome</keyword>
<accession>A0A8S3SI42</accession>
<evidence type="ECO:0000256" key="1">
    <source>
        <dbReference type="SAM" id="Phobius"/>
    </source>
</evidence>
<keyword evidence="1" id="KW-0472">Membrane</keyword>
<dbReference type="OrthoDB" id="6159498at2759"/>
<reference evidence="2" key="1">
    <citation type="submission" date="2021-03" db="EMBL/GenBank/DDBJ databases">
        <authorList>
            <person name="Bekaert M."/>
        </authorList>
    </citation>
    <scope>NUCLEOTIDE SEQUENCE</scope>
</reference>
<sequence length="237" mass="26658">MDPTTTLETMTIKVTSKPTPMDPTTTMATVTIKVTSKPTPMDPTTTMATVTIKVTSKTTTFDPTEIINVTMKPTTTSEVTSKSTFTDLTTTIEIPTTEVTNLPVTVISDSALIGIVMGTLVTMFALISTVGVVIYTCLLRRHNIYSKRIRDRNELSSNYKPSSYHEMPSHSTQIVIPCRWVSMWDAFQMPGYNPTFQRSSKTVKREQDVPKWIQMLDDLEKSGCLQTFWQDTHFHQT</sequence>
<feature type="transmembrane region" description="Helical" evidence="1">
    <location>
        <begin position="111"/>
        <end position="138"/>
    </location>
</feature>
<evidence type="ECO:0000313" key="3">
    <source>
        <dbReference type="Proteomes" id="UP000683360"/>
    </source>
</evidence>
<keyword evidence="1" id="KW-1133">Transmembrane helix</keyword>
<comment type="caution">
    <text evidence="2">The sequence shown here is derived from an EMBL/GenBank/DDBJ whole genome shotgun (WGS) entry which is preliminary data.</text>
</comment>
<keyword evidence="1" id="KW-0812">Transmembrane</keyword>
<dbReference type="Proteomes" id="UP000683360">
    <property type="component" value="Unassembled WGS sequence"/>
</dbReference>
<evidence type="ECO:0000313" key="2">
    <source>
        <dbReference type="EMBL" id="CAG2219786.1"/>
    </source>
</evidence>
<protein>
    <submittedName>
        <fullName evidence="2">Uncharacterized protein</fullName>
    </submittedName>
</protein>